<feature type="chain" id="PRO_5003602150" description="Gram-positive cocci surface proteins LPxTG domain-containing protein" evidence="3">
    <location>
        <begin position="30"/>
        <end position="259"/>
    </location>
</feature>
<keyword evidence="3" id="KW-0732">Signal</keyword>
<keyword evidence="2" id="KW-0812">Transmembrane</keyword>
<dbReference type="EMBL" id="CM001440">
    <property type="protein sequence ID" value="EHR62944.1"/>
    <property type="molecule type" value="Genomic_DNA"/>
</dbReference>
<dbReference type="HOGENOM" id="CLU_081257_0_0_11"/>
<feature type="region of interest" description="Disordered" evidence="1">
    <location>
        <begin position="145"/>
        <end position="227"/>
    </location>
</feature>
<dbReference type="AlphaFoldDB" id="H5XJD4"/>
<proteinExistence type="predicted"/>
<dbReference type="OrthoDB" id="3700838at2"/>
<dbReference type="STRING" id="882082.SaccyDRAFT_4123"/>
<dbReference type="eggNOG" id="ENOG5033WN4">
    <property type="taxonomic scope" value="Bacteria"/>
</dbReference>
<dbReference type="Proteomes" id="UP000002791">
    <property type="component" value="Chromosome"/>
</dbReference>
<feature type="transmembrane region" description="Helical" evidence="2">
    <location>
        <begin position="231"/>
        <end position="249"/>
    </location>
</feature>
<evidence type="ECO:0008006" key="6">
    <source>
        <dbReference type="Google" id="ProtNLM"/>
    </source>
</evidence>
<protein>
    <recommendedName>
        <fullName evidence="6">Gram-positive cocci surface proteins LPxTG domain-containing protein</fullName>
    </recommendedName>
</protein>
<evidence type="ECO:0000256" key="3">
    <source>
        <dbReference type="SAM" id="SignalP"/>
    </source>
</evidence>
<feature type="signal peptide" evidence="3">
    <location>
        <begin position="1"/>
        <end position="29"/>
    </location>
</feature>
<keyword evidence="5" id="KW-1185">Reference proteome</keyword>
<evidence type="ECO:0000313" key="5">
    <source>
        <dbReference type="Proteomes" id="UP000002791"/>
    </source>
</evidence>
<reference evidence="4 5" key="1">
    <citation type="submission" date="2011-11" db="EMBL/GenBank/DDBJ databases">
        <title>The Noncontiguous Finished sequence of Saccharomonospora cyanea NA-134.</title>
        <authorList>
            <consortium name="US DOE Joint Genome Institute"/>
            <person name="Lucas S."/>
            <person name="Han J."/>
            <person name="Lapidus A."/>
            <person name="Cheng J.-F."/>
            <person name="Goodwin L."/>
            <person name="Pitluck S."/>
            <person name="Peters L."/>
            <person name="Ovchinnikova G."/>
            <person name="Lu M."/>
            <person name="Detter J.C."/>
            <person name="Han C."/>
            <person name="Tapia R."/>
            <person name="Land M."/>
            <person name="Hauser L."/>
            <person name="Kyrpides N."/>
            <person name="Ivanova N."/>
            <person name="Pagani I."/>
            <person name="Brambilla E.-M."/>
            <person name="Klenk H.-P."/>
            <person name="Woyke T."/>
        </authorList>
    </citation>
    <scope>NUCLEOTIDE SEQUENCE [LARGE SCALE GENOMIC DNA]</scope>
    <source>
        <strain evidence="4 5">NA-134</strain>
    </source>
</reference>
<keyword evidence="2" id="KW-0472">Membrane</keyword>
<feature type="compositionally biased region" description="Polar residues" evidence="1">
    <location>
        <begin position="185"/>
        <end position="199"/>
    </location>
</feature>
<sequence>MPRLFRTRNLAVAALSLGLAVAAVPPALATESEEDPRAVIEQGNATECEQFGGGILVKVGDGGEDVENASLTYEGGVPNQDRYLTITDVPDGIVVTAIVVKGGPRYNVYVPGERGLSETVPWEDLRSPLNNGGNIPAISHWFACGEEAPSEPPTTDPETTEPNPDQPEPSEPGTEEPPASEPTDVPSSTAVSEPTTSNPAGGPSAPETTESAPAPVAEDGDLASTGFSSGWLIGLGAALLVGGGALLALTRMRKGKATS</sequence>
<name>H5XJD4_9PSEU</name>
<dbReference type="RefSeq" id="WP_005458967.1">
    <property type="nucleotide sequence ID" value="NZ_CM001440.1"/>
</dbReference>
<evidence type="ECO:0000256" key="2">
    <source>
        <dbReference type="SAM" id="Phobius"/>
    </source>
</evidence>
<organism evidence="4 5">
    <name type="scientific">Saccharomonospora cyanea NA-134</name>
    <dbReference type="NCBI Taxonomy" id="882082"/>
    <lineage>
        <taxon>Bacteria</taxon>
        <taxon>Bacillati</taxon>
        <taxon>Actinomycetota</taxon>
        <taxon>Actinomycetes</taxon>
        <taxon>Pseudonocardiales</taxon>
        <taxon>Pseudonocardiaceae</taxon>
        <taxon>Saccharomonospora</taxon>
    </lineage>
</organism>
<accession>H5XJD4</accession>
<evidence type="ECO:0000256" key="1">
    <source>
        <dbReference type="SAM" id="MobiDB-lite"/>
    </source>
</evidence>
<keyword evidence="2" id="KW-1133">Transmembrane helix</keyword>
<evidence type="ECO:0000313" key="4">
    <source>
        <dbReference type="EMBL" id="EHR62944.1"/>
    </source>
</evidence>
<gene>
    <name evidence="4" type="ORF">SaccyDRAFT_4123</name>
</gene>